<protein>
    <submittedName>
        <fullName evidence="1">Secreted protein</fullName>
    </submittedName>
</protein>
<proteinExistence type="predicted"/>
<dbReference type="SUPFAM" id="SSF47598">
    <property type="entry name" value="Ribbon-helix-helix"/>
    <property type="match status" value="1"/>
</dbReference>
<dbReference type="AlphaFoldDB" id="T0ZMH0"/>
<organism evidence="1">
    <name type="scientific">mine drainage metagenome</name>
    <dbReference type="NCBI Taxonomy" id="410659"/>
    <lineage>
        <taxon>unclassified sequences</taxon>
        <taxon>metagenomes</taxon>
        <taxon>ecological metagenomes</taxon>
    </lineage>
</organism>
<dbReference type="InterPro" id="IPR010985">
    <property type="entry name" value="Ribbon_hlx_hlx"/>
</dbReference>
<reference evidence="1" key="1">
    <citation type="submission" date="2013-08" db="EMBL/GenBank/DDBJ databases">
        <authorList>
            <person name="Mendez C."/>
            <person name="Richter M."/>
            <person name="Ferrer M."/>
            <person name="Sanchez J."/>
        </authorList>
    </citation>
    <scope>NUCLEOTIDE SEQUENCE</scope>
</reference>
<evidence type="ECO:0000313" key="1">
    <source>
        <dbReference type="EMBL" id="EQD45642.1"/>
    </source>
</evidence>
<feature type="non-terminal residue" evidence="1">
    <location>
        <position position="1"/>
    </location>
</feature>
<dbReference type="GO" id="GO:0006355">
    <property type="term" value="P:regulation of DNA-templated transcription"/>
    <property type="evidence" value="ECO:0007669"/>
    <property type="project" value="InterPro"/>
</dbReference>
<accession>T0ZMH0</accession>
<reference evidence="1" key="2">
    <citation type="journal article" date="2014" name="ISME J.">
        <title>Microbial stratification in low pH oxic and suboxic macroscopic growths along an acid mine drainage.</title>
        <authorList>
            <person name="Mendez-Garcia C."/>
            <person name="Mesa V."/>
            <person name="Sprenger R.R."/>
            <person name="Richter M."/>
            <person name="Diez M.S."/>
            <person name="Solano J."/>
            <person name="Bargiela R."/>
            <person name="Golyshina O.V."/>
            <person name="Manteca A."/>
            <person name="Ramos J.L."/>
            <person name="Gallego J.R."/>
            <person name="Llorente I."/>
            <person name="Martins Dos Santos V.A."/>
            <person name="Jensen O.N."/>
            <person name="Pelaez A.I."/>
            <person name="Sanchez J."/>
            <person name="Ferrer M."/>
        </authorList>
    </citation>
    <scope>NUCLEOTIDE SEQUENCE</scope>
</reference>
<comment type="caution">
    <text evidence="1">The sequence shown here is derived from an EMBL/GenBank/DDBJ whole genome shotgun (WGS) entry which is preliminary data.</text>
</comment>
<sequence length="148" mass="16685">DHNPRGGQKIDFARMQPNASRPAPMLSGSNLMLAVLALAADQLLRMLKRYYHPRAADLAKKLGRLEYRKKVYIVRTPRQESAMARFNLNINDELDQTLEHIASQTQTTKSEILRKALTLYTVAFEAKNQGKKIGFGDGKQMTTEIVGL</sequence>
<name>T0ZMH0_9ZZZZ</name>
<dbReference type="EMBL" id="AUZZ01006664">
    <property type="protein sequence ID" value="EQD45642.1"/>
    <property type="molecule type" value="Genomic_DNA"/>
</dbReference>
<gene>
    <name evidence="1" type="ORF">B2A_09224</name>
</gene>